<dbReference type="CDD" id="cd22231">
    <property type="entry name" value="RHH_NikR_HicB-like"/>
    <property type="match status" value="1"/>
</dbReference>
<dbReference type="EMBL" id="WODC01000021">
    <property type="protein sequence ID" value="MUM78892.1"/>
    <property type="molecule type" value="Genomic_DNA"/>
</dbReference>
<sequence>MDFNSSKKSRVANDSFLLGQDTHFVLQSAFGFANPALSADKVGGSPLAARGSFTRLGLPKRSRPGGMMKRKIVPVRMDEELLVRLDARKKELGASGRSELVREAVRLFVRSGQPELNRQMVSEFKAWRTMFRGVGTNLNQLAIHMNSNYPLPVIQALEVLDKLNTAFKGMADNLKRMRNDLEL</sequence>
<organism evidence="2 3">
    <name type="scientific">Pseudodesulfovibrio alkaliphilus</name>
    <dbReference type="NCBI Taxonomy" id="2661613"/>
    <lineage>
        <taxon>Bacteria</taxon>
        <taxon>Pseudomonadati</taxon>
        <taxon>Thermodesulfobacteriota</taxon>
        <taxon>Desulfovibrionia</taxon>
        <taxon>Desulfovibrionales</taxon>
        <taxon>Desulfovibrionaceae</taxon>
    </lineage>
</organism>
<evidence type="ECO:0000313" key="2">
    <source>
        <dbReference type="EMBL" id="MUM78892.1"/>
    </source>
</evidence>
<feature type="domain" description="Ribbon-helix-helix protein CopG" evidence="1">
    <location>
        <begin position="73"/>
        <end position="109"/>
    </location>
</feature>
<accession>A0A7K1KSH9</accession>
<dbReference type="AlphaFoldDB" id="A0A7K1KSH9"/>
<proteinExistence type="predicted"/>
<dbReference type="Pfam" id="PF01402">
    <property type="entry name" value="RHH_1"/>
    <property type="match status" value="1"/>
</dbReference>
<gene>
    <name evidence="2" type="ORF">GKC30_14785</name>
</gene>
<dbReference type="GO" id="GO:0006355">
    <property type="term" value="P:regulation of DNA-templated transcription"/>
    <property type="evidence" value="ECO:0007669"/>
    <property type="project" value="InterPro"/>
</dbReference>
<comment type="caution">
    <text evidence="2">The sequence shown here is derived from an EMBL/GenBank/DDBJ whole genome shotgun (WGS) entry which is preliminary data.</text>
</comment>
<dbReference type="RefSeq" id="WP_155935742.1">
    <property type="nucleotide sequence ID" value="NZ_WODC01000021.1"/>
</dbReference>
<reference evidence="2 3" key="1">
    <citation type="submission" date="2019-11" db="EMBL/GenBank/DDBJ databases">
        <title>Pseudodesulfovibrio alkaliphilus, sp. nov., an alkaliphilic sulfate-reducing bacteria from mud volcano of Taman peninsula, Russia.</title>
        <authorList>
            <person name="Frolova A."/>
            <person name="Merkel A.Y."/>
            <person name="Slobodkin A.I."/>
        </authorList>
    </citation>
    <scope>NUCLEOTIDE SEQUENCE [LARGE SCALE GENOMIC DNA]</scope>
    <source>
        <strain evidence="2 3">F-1</strain>
    </source>
</reference>
<dbReference type="Gene3D" id="1.10.1220.10">
    <property type="entry name" value="Met repressor-like"/>
    <property type="match status" value="1"/>
</dbReference>
<evidence type="ECO:0000313" key="3">
    <source>
        <dbReference type="Proteomes" id="UP000461162"/>
    </source>
</evidence>
<name>A0A7K1KSH9_9BACT</name>
<keyword evidence="3" id="KW-1185">Reference proteome</keyword>
<dbReference type="InterPro" id="IPR013321">
    <property type="entry name" value="Arc_rbn_hlx_hlx"/>
</dbReference>
<protein>
    <submittedName>
        <fullName evidence="2">Ribbon-helix-helix protein, CopG family</fullName>
    </submittedName>
</protein>
<dbReference type="InterPro" id="IPR002145">
    <property type="entry name" value="CopG"/>
</dbReference>
<dbReference type="Proteomes" id="UP000461162">
    <property type="component" value="Unassembled WGS sequence"/>
</dbReference>
<evidence type="ECO:0000259" key="1">
    <source>
        <dbReference type="Pfam" id="PF01402"/>
    </source>
</evidence>